<evidence type="ECO:0000256" key="9">
    <source>
        <dbReference type="SAM" id="MobiDB-lite"/>
    </source>
</evidence>
<evidence type="ECO:0000313" key="11">
    <source>
        <dbReference type="EMBL" id="SIS75186.1"/>
    </source>
</evidence>
<protein>
    <recommendedName>
        <fullName evidence="1">rRNA adenine N-6-methyltransferase</fullName>
    </recommendedName>
    <alternativeName>
        <fullName evidence="7">Erythromycin resistance protein</fullName>
    </alternativeName>
    <alternativeName>
        <fullName evidence="6">Macrolide-lincosamide-streptogramin B resistance protein</fullName>
    </alternativeName>
</protein>
<dbReference type="Pfam" id="PF00398">
    <property type="entry name" value="RrnaAD"/>
    <property type="match status" value="1"/>
</dbReference>
<feature type="domain" description="Ribosomal RNA adenine methylase transferase N-terminal" evidence="10">
    <location>
        <begin position="31"/>
        <end position="196"/>
    </location>
</feature>
<keyword evidence="5 8" id="KW-0694">RNA-binding</keyword>
<name>A0A1N7LMY7_9BACL</name>
<accession>A0A1N7LMY7</accession>
<feature type="binding site" evidence="8">
    <location>
        <position position="113"/>
    </location>
    <ligand>
        <name>S-adenosyl-L-methionine</name>
        <dbReference type="ChEBI" id="CHEBI:59789"/>
    </ligand>
</feature>
<evidence type="ECO:0000256" key="6">
    <source>
        <dbReference type="ARBA" id="ARBA00029941"/>
    </source>
</evidence>
<evidence type="ECO:0000256" key="1">
    <source>
        <dbReference type="ARBA" id="ARBA00016505"/>
    </source>
</evidence>
<evidence type="ECO:0000256" key="8">
    <source>
        <dbReference type="PROSITE-ProRule" id="PRU01026"/>
    </source>
</evidence>
<dbReference type="Gene3D" id="3.40.50.150">
    <property type="entry name" value="Vaccinia Virus protein VP39"/>
    <property type="match status" value="1"/>
</dbReference>
<feature type="binding site" evidence="8">
    <location>
        <position position="24"/>
    </location>
    <ligand>
        <name>S-adenosyl-L-methionine</name>
        <dbReference type="ChEBI" id="CHEBI:59789"/>
    </ligand>
</feature>
<dbReference type="NCBIfam" id="NF000499">
    <property type="entry name" value="Erm23S_rRNA_broad"/>
    <property type="match status" value="1"/>
</dbReference>
<dbReference type="SMART" id="SM00650">
    <property type="entry name" value="rADc"/>
    <property type="match status" value="1"/>
</dbReference>
<evidence type="ECO:0000256" key="5">
    <source>
        <dbReference type="ARBA" id="ARBA00022884"/>
    </source>
</evidence>
<organism evidence="11 12">
    <name type="scientific">Kroppenstedtia eburnea</name>
    <dbReference type="NCBI Taxonomy" id="714067"/>
    <lineage>
        <taxon>Bacteria</taxon>
        <taxon>Bacillati</taxon>
        <taxon>Bacillota</taxon>
        <taxon>Bacilli</taxon>
        <taxon>Bacillales</taxon>
        <taxon>Thermoactinomycetaceae</taxon>
        <taxon>Kroppenstedtia</taxon>
    </lineage>
</organism>
<evidence type="ECO:0000313" key="12">
    <source>
        <dbReference type="Proteomes" id="UP000186795"/>
    </source>
</evidence>
<evidence type="ECO:0000256" key="4">
    <source>
        <dbReference type="ARBA" id="ARBA00022691"/>
    </source>
</evidence>
<dbReference type="InterPro" id="IPR029063">
    <property type="entry name" value="SAM-dependent_MTases_sf"/>
</dbReference>
<reference evidence="12" key="1">
    <citation type="submission" date="2017-01" db="EMBL/GenBank/DDBJ databases">
        <authorList>
            <person name="Varghese N."/>
            <person name="Submissions S."/>
        </authorList>
    </citation>
    <scope>NUCLEOTIDE SEQUENCE [LARGE SCALE GENOMIC DNA]</scope>
    <source>
        <strain evidence="12">DSM 45196</strain>
    </source>
</reference>
<dbReference type="GO" id="GO:0000179">
    <property type="term" value="F:rRNA (adenine-N6,N6-)-dimethyltransferase activity"/>
    <property type="evidence" value="ECO:0007669"/>
    <property type="project" value="UniProtKB-UniRule"/>
</dbReference>
<evidence type="ECO:0000256" key="3">
    <source>
        <dbReference type="ARBA" id="ARBA00022679"/>
    </source>
</evidence>
<comment type="similarity">
    <text evidence="8">Belongs to the class I-like SAM-binding methyltransferase superfamily. rRNA adenine N(6)-methyltransferase family.</text>
</comment>
<dbReference type="InterPro" id="IPR001737">
    <property type="entry name" value="KsgA/Erm"/>
</dbReference>
<dbReference type="PANTHER" id="PTHR11727:SF7">
    <property type="entry name" value="DIMETHYLADENOSINE TRANSFERASE-RELATED"/>
    <property type="match status" value="1"/>
</dbReference>
<dbReference type="SUPFAM" id="SSF53335">
    <property type="entry name" value="S-adenosyl-L-methionine-dependent methyltransferases"/>
    <property type="match status" value="1"/>
</dbReference>
<evidence type="ECO:0000256" key="2">
    <source>
        <dbReference type="ARBA" id="ARBA00022603"/>
    </source>
</evidence>
<proteinExistence type="inferred from homology"/>
<dbReference type="PROSITE" id="PS51689">
    <property type="entry name" value="SAM_RNA_A_N6_MT"/>
    <property type="match status" value="1"/>
</dbReference>
<feature type="binding site" evidence="8">
    <location>
        <position position="97"/>
    </location>
    <ligand>
        <name>S-adenosyl-L-methionine</name>
        <dbReference type="ChEBI" id="CHEBI:59789"/>
    </ligand>
</feature>
<keyword evidence="4 8" id="KW-0949">S-adenosyl-L-methionine</keyword>
<feature type="binding site" evidence="8">
    <location>
        <position position="72"/>
    </location>
    <ligand>
        <name>S-adenosyl-L-methionine</name>
        <dbReference type="ChEBI" id="CHEBI:59789"/>
    </ligand>
</feature>
<keyword evidence="3 8" id="KW-0808">Transferase</keyword>
<dbReference type="PANTHER" id="PTHR11727">
    <property type="entry name" value="DIMETHYLADENOSINE TRANSFERASE"/>
    <property type="match status" value="1"/>
</dbReference>
<dbReference type="GO" id="GO:0003723">
    <property type="term" value="F:RNA binding"/>
    <property type="evidence" value="ECO:0007669"/>
    <property type="project" value="UniProtKB-UniRule"/>
</dbReference>
<dbReference type="InterPro" id="IPR020596">
    <property type="entry name" value="rRNA_Ade_Mease_Trfase_CS"/>
</dbReference>
<dbReference type="Proteomes" id="UP000186795">
    <property type="component" value="Unassembled WGS sequence"/>
</dbReference>
<keyword evidence="12" id="KW-1185">Reference proteome</keyword>
<dbReference type="CDD" id="cd02440">
    <property type="entry name" value="AdoMet_MTases"/>
    <property type="match status" value="1"/>
</dbReference>
<feature type="region of interest" description="Disordered" evidence="9">
    <location>
        <begin position="1"/>
        <end position="23"/>
    </location>
</feature>
<dbReference type="Gene3D" id="1.10.8.100">
    <property type="entry name" value="Ribosomal RNA adenine dimethylase-like, domain 2"/>
    <property type="match status" value="1"/>
</dbReference>
<evidence type="ECO:0000259" key="10">
    <source>
        <dbReference type="SMART" id="SM00650"/>
    </source>
</evidence>
<dbReference type="AlphaFoldDB" id="A0A1N7LMY7"/>
<dbReference type="EMBL" id="FTOD01000004">
    <property type="protein sequence ID" value="SIS75186.1"/>
    <property type="molecule type" value="Genomic_DNA"/>
</dbReference>
<dbReference type="RefSeq" id="WP_040387689.1">
    <property type="nucleotide sequence ID" value="NZ_CP048103.1"/>
</dbReference>
<feature type="binding site" evidence="8">
    <location>
        <position position="51"/>
    </location>
    <ligand>
        <name>S-adenosyl-L-methionine</name>
        <dbReference type="ChEBI" id="CHEBI:59789"/>
    </ligand>
</feature>
<evidence type="ECO:0000256" key="7">
    <source>
        <dbReference type="ARBA" id="ARBA00030809"/>
    </source>
</evidence>
<dbReference type="OrthoDB" id="9786598at2"/>
<feature type="binding site" evidence="8">
    <location>
        <position position="26"/>
    </location>
    <ligand>
        <name>S-adenosyl-L-methionine</name>
        <dbReference type="ChEBI" id="CHEBI:59789"/>
    </ligand>
</feature>
<dbReference type="InterPro" id="IPR020598">
    <property type="entry name" value="rRNA_Ade_methylase_Trfase_N"/>
</dbReference>
<feature type="compositionally biased region" description="Basic residues" evidence="9">
    <location>
        <begin position="1"/>
        <end position="13"/>
    </location>
</feature>
<dbReference type="InterPro" id="IPR023165">
    <property type="entry name" value="rRNA_Ade_diMease-like_C"/>
</dbReference>
<sequence>MQKQNRRHQRVQKHREGANFPGQHLMHNKGLIKELVKISEVNRQDLVLEIGAGTGNLTMPLAEKSKKVLAVENDPVFAERLQRKIESVSNIEVIQQDFLQMNLPRVPFSVVANIPYSITTPILGKLFDRPTVPIRRAVLVMEKGAAKRFTADPITNPRILKWRMWFEMKMGRTIPPHHFSPPPRVDSAILTLWRRDQPMVALRHHSRFMALATFGLKSPQLPVSLALKGVFTPPQLKRLLRSLMMDRDAPICSLTEEQWGLVFHTMMQVVQPFRQPR</sequence>
<keyword evidence="2 8" id="KW-0489">Methyltransferase</keyword>
<dbReference type="PROSITE" id="PS01131">
    <property type="entry name" value="RRNA_A_DIMETH"/>
    <property type="match status" value="1"/>
</dbReference>
<gene>
    <name evidence="11" type="ORF">SAMN05421790_104279</name>
</gene>